<reference evidence="10" key="1">
    <citation type="submission" date="2025-08" db="UniProtKB">
        <authorList>
            <consortium name="RefSeq"/>
        </authorList>
    </citation>
    <scope>IDENTIFICATION</scope>
</reference>
<evidence type="ECO:0000256" key="1">
    <source>
        <dbReference type="ARBA" id="ARBA00004167"/>
    </source>
</evidence>
<dbReference type="InterPro" id="IPR013106">
    <property type="entry name" value="Ig_V-set"/>
</dbReference>
<dbReference type="InterPro" id="IPR013783">
    <property type="entry name" value="Ig-like_fold"/>
</dbReference>
<keyword evidence="5" id="KW-1015">Disulfide bond</keyword>
<evidence type="ECO:0000256" key="4">
    <source>
        <dbReference type="ARBA" id="ARBA00023136"/>
    </source>
</evidence>
<organism evidence="9 10">
    <name type="scientific">Betta splendens</name>
    <name type="common">Siamese fighting fish</name>
    <dbReference type="NCBI Taxonomy" id="158456"/>
    <lineage>
        <taxon>Eukaryota</taxon>
        <taxon>Metazoa</taxon>
        <taxon>Chordata</taxon>
        <taxon>Craniata</taxon>
        <taxon>Vertebrata</taxon>
        <taxon>Euteleostomi</taxon>
        <taxon>Actinopterygii</taxon>
        <taxon>Neopterygii</taxon>
        <taxon>Teleostei</taxon>
        <taxon>Neoteleostei</taxon>
        <taxon>Acanthomorphata</taxon>
        <taxon>Anabantaria</taxon>
        <taxon>Anabantiformes</taxon>
        <taxon>Anabantoidei</taxon>
        <taxon>Osphronemidae</taxon>
        <taxon>Betta</taxon>
    </lineage>
</organism>
<keyword evidence="3 7" id="KW-1133">Transmembrane helix</keyword>
<evidence type="ECO:0000256" key="5">
    <source>
        <dbReference type="ARBA" id="ARBA00023157"/>
    </source>
</evidence>
<feature type="transmembrane region" description="Helical" evidence="7">
    <location>
        <begin position="902"/>
        <end position="924"/>
    </location>
</feature>
<dbReference type="Pfam" id="PF08205">
    <property type="entry name" value="C2-set_2"/>
    <property type="match status" value="1"/>
</dbReference>
<dbReference type="Proteomes" id="UP000515150">
    <property type="component" value="Chromosome 16"/>
</dbReference>
<evidence type="ECO:0000256" key="7">
    <source>
        <dbReference type="SAM" id="Phobius"/>
    </source>
</evidence>
<evidence type="ECO:0000313" key="10">
    <source>
        <dbReference type="RefSeq" id="XP_055359206.1"/>
    </source>
</evidence>
<dbReference type="RefSeq" id="XP_055359206.1">
    <property type="nucleotide sequence ID" value="XM_055503231.1"/>
</dbReference>
<keyword evidence="9" id="KW-1185">Reference proteome</keyword>
<dbReference type="KEGG" id="bspl:114843099"/>
<evidence type="ECO:0000256" key="6">
    <source>
        <dbReference type="SAM" id="MobiDB-lite"/>
    </source>
</evidence>
<dbReference type="GO" id="GO:0016020">
    <property type="term" value="C:membrane"/>
    <property type="evidence" value="ECO:0007669"/>
    <property type="project" value="UniProtKB-SubCell"/>
</dbReference>
<feature type="domain" description="Ig-like" evidence="8">
    <location>
        <begin position="567"/>
        <end position="661"/>
    </location>
</feature>
<dbReference type="SUPFAM" id="SSF48726">
    <property type="entry name" value="Immunoglobulin"/>
    <property type="match status" value="5"/>
</dbReference>
<name>A0A9W2XBB7_BETSP</name>
<evidence type="ECO:0000256" key="3">
    <source>
        <dbReference type="ARBA" id="ARBA00022989"/>
    </source>
</evidence>
<keyword evidence="2 7" id="KW-0812">Transmembrane</keyword>
<dbReference type="Gene3D" id="2.60.40.10">
    <property type="entry name" value="Immunoglobulins"/>
    <property type="match status" value="8"/>
</dbReference>
<feature type="domain" description="Ig-like" evidence="8">
    <location>
        <begin position="795"/>
        <end position="888"/>
    </location>
</feature>
<dbReference type="SMART" id="SM00409">
    <property type="entry name" value="IG"/>
    <property type="match status" value="5"/>
</dbReference>
<sequence length="1093" mass="124246">MNKTPITYRQEKSHMGSMERSFTDQSTLQEDERMALSFMDAHTCGTRIIPCKFRSEYQIRKPDHVVWYQYERFSYPKVYDKYDEHGVIREFKRRTSRDKLEKFQSCSLQIFPVESHDDRRAIYPWIDPDNVGKFTHRFFDKTVTIEVHGTAEKPHVTIVGDKKVGKTVEVQCSVDHTCSTYPPTLEFNFPLVSPSQSNYCWPDGSCRKVLKSTLNITTERQTVMCTVTHHGGPTASTSLPLNAQCSFSSLTISPTSVEFLEGQASSVTCTASYTCSKDQPVLTWNYNSMPASTSTQKVGDTQWNTVSTLTFTASATDNGKSMRCYAKFQNGQRQEASISLRVKRSMLALGWSFTTPSSLTAMRGSCIIIPCSFTYSKSQPINLRVIWYLFQSNQYPAVYDQRQAVTAKFNGLTSLIGSFGERNCSLKIESLEMNHNGDRLYPWIDEHPITSYHLPDGRLSDKTTQLIVTNKAQEPQLSTIGVPRVGEQGRVSCSVHHTCITSPPILTLSGISGEDVFMDSLVSNGMWQRTIERTWKVQETDQSVTCTVSYSGGQKAKSELVLKVECPYEEIKMLEPPGELTEGMAKSVLCSVTYTCRKNKPNIVWNFKDMQYFLNTQQLSSNTYNVESNLTFIGSLNDNGKPLTCTAQFVTGNTSASKVLQVKKYDLYDPTDFEESRETPSRVTNVPHKLTALTRSCVVIPCSFQLQEELFTRGIWSKKSGGVIFHNGRSQILNHFKDRTRLIGDLSEGNCSLEIDNIKPFDNGPFCFHAQKDNVNHRFINNCVFIVMKASPDKPQMSPVPAEVDAGSVLTVSCSVTHTCSSHPPNFSWSVQNLSSEVTHSSAAQGIWTTTSSIKFKVATENGVKSLTCTATFWRGIEQGRTVELKVKGSMMYKLKSSLPTAIPVSLIVVVAVIMAAVFGVPFYKKRMQAHKSLVPPPRPEKRRSLWYRLSRTNAEVMDRPPRPEKRRSIWSRLSGNQDNANHRVFYQTNTAAVSYDYDYDNKMTKPRFPSPKNNRRNPHWPEVSDKQDTWHHTLYYVYNFSSHVQTEKHRTLQNLDIHKIYFLCKWKICHYNTKYNPTQNTTVCLWYLQCWC</sequence>
<dbReference type="GeneID" id="114843099"/>
<comment type="subcellular location">
    <subcellularLocation>
        <location evidence="1">Membrane</location>
        <topology evidence="1">Single-pass membrane protein</topology>
    </subcellularLocation>
</comment>
<dbReference type="InterPro" id="IPR036179">
    <property type="entry name" value="Ig-like_dom_sf"/>
</dbReference>
<feature type="domain" description="Ig-like" evidence="8">
    <location>
        <begin position="233"/>
        <end position="339"/>
    </location>
</feature>
<feature type="region of interest" description="Disordered" evidence="6">
    <location>
        <begin position="1"/>
        <end position="26"/>
    </location>
</feature>
<evidence type="ECO:0000313" key="9">
    <source>
        <dbReference type="Proteomes" id="UP000515150"/>
    </source>
</evidence>
<gene>
    <name evidence="10" type="primary">LOC114843099</name>
</gene>
<dbReference type="AlphaFoldDB" id="A0A9W2XBB7"/>
<dbReference type="InterPro" id="IPR007110">
    <property type="entry name" value="Ig-like_dom"/>
</dbReference>
<keyword evidence="4 7" id="KW-0472">Membrane</keyword>
<dbReference type="InterPro" id="IPR003599">
    <property type="entry name" value="Ig_sub"/>
</dbReference>
<dbReference type="InterPro" id="IPR013162">
    <property type="entry name" value="CD80_C2-set"/>
</dbReference>
<dbReference type="OrthoDB" id="10039395at2759"/>
<dbReference type="PANTHER" id="PTHR46484:SF1">
    <property type="entry name" value="SCHWANN CELL MYELIN PROTEIN-RELATED"/>
    <property type="match status" value="1"/>
</dbReference>
<proteinExistence type="predicted"/>
<evidence type="ECO:0000259" key="8">
    <source>
        <dbReference type="PROSITE" id="PS50835"/>
    </source>
</evidence>
<feature type="domain" description="Ig-like" evidence="8">
    <location>
        <begin position="154"/>
        <end position="229"/>
    </location>
</feature>
<dbReference type="Pfam" id="PF07686">
    <property type="entry name" value="V-set"/>
    <property type="match status" value="1"/>
</dbReference>
<evidence type="ECO:0000256" key="2">
    <source>
        <dbReference type="ARBA" id="ARBA00022692"/>
    </source>
</evidence>
<accession>A0A9W2XBB7</accession>
<dbReference type="PANTHER" id="PTHR46484">
    <property type="entry name" value="SI:CH211-171H4.5-RELATED"/>
    <property type="match status" value="1"/>
</dbReference>
<dbReference type="PROSITE" id="PS50835">
    <property type="entry name" value="IG_LIKE"/>
    <property type="match status" value="4"/>
</dbReference>
<protein>
    <submittedName>
        <fullName evidence="10">Uncharacterized protein LOC114843099</fullName>
    </submittedName>
</protein>